<feature type="chain" id="PRO_5032326623" evidence="1">
    <location>
        <begin position="26"/>
        <end position="90"/>
    </location>
</feature>
<evidence type="ECO:0000313" key="2">
    <source>
        <dbReference type="EMBL" id="CAD6270794.1"/>
    </source>
</evidence>
<proteinExistence type="predicted"/>
<evidence type="ECO:0000256" key="1">
    <source>
        <dbReference type="SAM" id="SignalP"/>
    </source>
</evidence>
<organism evidence="2 3">
    <name type="scientific">Miscanthus lutarioriparius</name>
    <dbReference type="NCBI Taxonomy" id="422564"/>
    <lineage>
        <taxon>Eukaryota</taxon>
        <taxon>Viridiplantae</taxon>
        <taxon>Streptophyta</taxon>
        <taxon>Embryophyta</taxon>
        <taxon>Tracheophyta</taxon>
        <taxon>Spermatophyta</taxon>
        <taxon>Magnoliopsida</taxon>
        <taxon>Liliopsida</taxon>
        <taxon>Poales</taxon>
        <taxon>Poaceae</taxon>
        <taxon>PACMAD clade</taxon>
        <taxon>Panicoideae</taxon>
        <taxon>Andropogonodae</taxon>
        <taxon>Andropogoneae</taxon>
        <taxon>Saccharinae</taxon>
        <taxon>Miscanthus</taxon>
    </lineage>
</organism>
<gene>
    <name evidence="2" type="ORF">NCGR_LOCUS54086</name>
</gene>
<dbReference type="AlphaFoldDB" id="A0A811RLA2"/>
<name>A0A811RLA2_9POAL</name>
<comment type="caution">
    <text evidence="2">The sequence shown here is derived from an EMBL/GenBank/DDBJ whole genome shotgun (WGS) entry which is preliminary data.</text>
</comment>
<protein>
    <submittedName>
        <fullName evidence="2">Uncharacterized protein</fullName>
    </submittedName>
</protein>
<dbReference type="EMBL" id="CAJGYO010000015">
    <property type="protein sequence ID" value="CAD6270794.1"/>
    <property type="molecule type" value="Genomic_DNA"/>
</dbReference>
<keyword evidence="1" id="KW-0732">Signal</keyword>
<keyword evidence="3" id="KW-1185">Reference proteome</keyword>
<accession>A0A811RLA2</accession>
<evidence type="ECO:0000313" key="3">
    <source>
        <dbReference type="Proteomes" id="UP000604825"/>
    </source>
</evidence>
<dbReference type="Proteomes" id="UP000604825">
    <property type="component" value="Unassembled WGS sequence"/>
</dbReference>
<reference evidence="2" key="1">
    <citation type="submission" date="2020-10" db="EMBL/GenBank/DDBJ databases">
        <authorList>
            <person name="Han B."/>
            <person name="Lu T."/>
            <person name="Zhao Q."/>
            <person name="Huang X."/>
            <person name="Zhao Y."/>
        </authorList>
    </citation>
    <scope>NUCLEOTIDE SEQUENCE</scope>
</reference>
<feature type="signal peptide" evidence="1">
    <location>
        <begin position="1"/>
        <end position="25"/>
    </location>
</feature>
<sequence>MRTSIQISVMLRLSLALLLALSSSGLTKKAPEESVYEPDYCEKQLIMWGHRCDPQNCITFCTYARYDTGNCVTNGCLCTNLPCRGKKLND</sequence>